<evidence type="ECO:0000313" key="6">
    <source>
        <dbReference type="Proteomes" id="UP000315235"/>
    </source>
</evidence>
<dbReference type="InterPro" id="IPR018389">
    <property type="entry name" value="DctP_fam"/>
</dbReference>
<dbReference type="GO" id="GO:0043177">
    <property type="term" value="F:organic acid binding"/>
    <property type="evidence" value="ECO:0007669"/>
    <property type="project" value="InterPro"/>
</dbReference>
<name>A0A553H0B8_9PSED</name>
<dbReference type="Gene3D" id="3.40.190.170">
    <property type="entry name" value="Bacterial extracellular solute-binding protein, family 7"/>
    <property type="match status" value="1"/>
</dbReference>
<dbReference type="InterPro" id="IPR038404">
    <property type="entry name" value="TRAP_DctP_sf"/>
</dbReference>
<dbReference type="AlphaFoldDB" id="A0A553H0B8"/>
<feature type="binding site" evidence="3">
    <location>
        <position position="213"/>
    </location>
    <ligand>
        <name>substrate</name>
    </ligand>
</feature>
<feature type="chain" id="PRO_5021823597" evidence="4">
    <location>
        <begin position="26"/>
        <end position="363"/>
    </location>
</feature>
<dbReference type="Proteomes" id="UP000315235">
    <property type="component" value="Unassembled WGS sequence"/>
</dbReference>
<dbReference type="InterPro" id="IPR019546">
    <property type="entry name" value="TAT_signal_bac_arc"/>
</dbReference>
<keyword evidence="1 4" id="KW-0732">Signal</keyword>
<dbReference type="PROSITE" id="PS51318">
    <property type="entry name" value="TAT"/>
    <property type="match status" value="1"/>
</dbReference>
<dbReference type="GO" id="GO:0055085">
    <property type="term" value="P:transmembrane transport"/>
    <property type="evidence" value="ECO:0007669"/>
    <property type="project" value="InterPro"/>
</dbReference>
<evidence type="ECO:0000313" key="5">
    <source>
        <dbReference type="EMBL" id="TRX75177.1"/>
    </source>
</evidence>
<sequence>MQRRRFLKGAGITAGLATVALPSLAQDTPTVKWRMATNWPKSLDAMFGSADELCQRVSVLTGGKFEIRAFAGGDIVPPAQSLDAVGEGTVECNHVLASAYFGKNTAFAFDTGLPFGMNARQHNAWVQYGGGRALLEKLYGQYNIKPFICGNSAVQMGGWYRKEIKSLDDLKGLKMRVGGVGGMVMQKLGVLPQQIPTSDIYPSLEKGTIDAAEWIGPYDDEKLGLNKIASHYYAPGWWEGSASITSMVNAKAWADLPPLYQAAFECACNEQTLKMLAKYDASNPPALKKLIANGAKVAYFPRDVMDAAWKASNELFAELAGKNPDFKEIWGPWSSFRRDEVSWFRVAESALDNFTASVVGKEA</sequence>
<protein>
    <submittedName>
        <fullName evidence="5">Twin-arginine translocation signal domain-containing protein</fullName>
    </submittedName>
</protein>
<dbReference type="PANTHER" id="PTHR33376">
    <property type="match status" value="1"/>
</dbReference>
<dbReference type="InterPro" id="IPR026289">
    <property type="entry name" value="SBP_TakP-like"/>
</dbReference>
<dbReference type="EMBL" id="VJOY01000005">
    <property type="protein sequence ID" value="TRX75177.1"/>
    <property type="molecule type" value="Genomic_DNA"/>
</dbReference>
<feature type="binding site" evidence="3">
    <location>
        <position position="239"/>
    </location>
    <ligand>
        <name>substrate</name>
    </ligand>
</feature>
<organism evidence="5 6">
    <name type="scientific">Pseudomonas mangiferae</name>
    <dbReference type="NCBI Taxonomy" id="2593654"/>
    <lineage>
        <taxon>Bacteria</taxon>
        <taxon>Pseudomonadati</taxon>
        <taxon>Pseudomonadota</taxon>
        <taxon>Gammaproteobacteria</taxon>
        <taxon>Pseudomonadales</taxon>
        <taxon>Pseudomonadaceae</taxon>
        <taxon>Pseudomonas</taxon>
    </lineage>
</organism>
<feature type="binding site" evidence="2">
    <location>
        <position position="176"/>
    </location>
    <ligand>
        <name>substrate</name>
    </ligand>
</feature>
<dbReference type="Pfam" id="PF03480">
    <property type="entry name" value="DctP"/>
    <property type="match status" value="1"/>
</dbReference>
<dbReference type="PIRSF" id="PIRSF039026">
    <property type="entry name" value="SiaP"/>
    <property type="match status" value="1"/>
</dbReference>
<evidence type="ECO:0000256" key="3">
    <source>
        <dbReference type="PIRSR" id="PIRSR039026-2"/>
    </source>
</evidence>
<dbReference type="InterPro" id="IPR006311">
    <property type="entry name" value="TAT_signal"/>
</dbReference>
<dbReference type="GO" id="GO:0046872">
    <property type="term" value="F:metal ion binding"/>
    <property type="evidence" value="ECO:0007669"/>
    <property type="project" value="UniProtKB-KW"/>
</dbReference>
<dbReference type="GO" id="GO:0015849">
    <property type="term" value="P:organic acid transport"/>
    <property type="evidence" value="ECO:0007669"/>
    <property type="project" value="InterPro"/>
</dbReference>
<dbReference type="NCBIfam" id="NF037995">
    <property type="entry name" value="TRAP_S1"/>
    <property type="match status" value="1"/>
</dbReference>
<dbReference type="InterPro" id="IPR041722">
    <property type="entry name" value="TakP/all3028"/>
</dbReference>
<gene>
    <name evidence="5" type="ORF">FM069_08735</name>
</gene>
<evidence type="ECO:0000256" key="1">
    <source>
        <dbReference type="ARBA" id="ARBA00022729"/>
    </source>
</evidence>
<feature type="signal peptide" evidence="4">
    <location>
        <begin position="1"/>
        <end position="25"/>
    </location>
</feature>
<keyword evidence="3" id="KW-0479">Metal-binding</keyword>
<dbReference type="Gene3D" id="3.40.190.10">
    <property type="entry name" value="Periplasmic binding protein-like II"/>
    <property type="match status" value="1"/>
</dbReference>
<accession>A0A553H0B8</accession>
<dbReference type="PANTHER" id="PTHR33376:SF5">
    <property type="entry name" value="EXTRACYTOPLASMIC SOLUTE RECEPTOR PROTEIN"/>
    <property type="match status" value="1"/>
</dbReference>
<feature type="binding site" evidence="3">
    <location>
        <position position="214"/>
    </location>
    <ligand>
        <name>Na(+)</name>
        <dbReference type="ChEBI" id="CHEBI:29101"/>
    </ligand>
</feature>
<dbReference type="CDD" id="cd13682">
    <property type="entry name" value="PBP2_TRAP_alpha-ketoacid"/>
    <property type="match status" value="1"/>
</dbReference>
<dbReference type="RefSeq" id="WP_143487913.1">
    <property type="nucleotide sequence ID" value="NZ_VJOY01000005.1"/>
</dbReference>
<feature type="binding site" evidence="2">
    <location>
        <position position="155"/>
    </location>
    <ligand>
        <name>substrate</name>
    </ligand>
</feature>
<comment type="caution">
    <text evidence="5">The sequence shown here is derived from an EMBL/GenBank/DDBJ whole genome shotgun (WGS) entry which is preliminary data.</text>
</comment>
<reference evidence="5 6" key="1">
    <citation type="submission" date="2019-07" db="EMBL/GenBank/DDBJ databases">
        <title>Pseudomonas mangiferae sp. nov., isolated from bark of mango tree in Thailand.</title>
        <authorList>
            <person name="Srisuk N."/>
            <person name="Anurat P."/>
        </authorList>
    </citation>
    <scope>NUCLEOTIDE SEQUENCE [LARGE SCALE GENOMIC DNA]</scope>
    <source>
        <strain evidence="5 6">DMKU_BBB3-04</strain>
    </source>
</reference>
<proteinExistence type="predicted"/>
<keyword evidence="6" id="KW-1185">Reference proteome</keyword>
<dbReference type="NCBIfam" id="TIGR01409">
    <property type="entry name" value="TAT_signal_seq"/>
    <property type="match status" value="1"/>
</dbReference>
<dbReference type="SUPFAM" id="SSF53850">
    <property type="entry name" value="Periplasmic binding protein-like II"/>
    <property type="match status" value="1"/>
</dbReference>
<dbReference type="GO" id="GO:0031317">
    <property type="term" value="C:tripartite ATP-independent periplasmic transporter complex"/>
    <property type="evidence" value="ECO:0007669"/>
    <property type="project" value="InterPro"/>
</dbReference>
<evidence type="ECO:0000256" key="4">
    <source>
        <dbReference type="SAM" id="SignalP"/>
    </source>
</evidence>
<dbReference type="OrthoDB" id="9769667at2"/>
<evidence type="ECO:0000256" key="2">
    <source>
        <dbReference type="PIRSR" id="PIRSR039026-1"/>
    </source>
</evidence>